<dbReference type="InterPro" id="IPR056196">
    <property type="entry name" value="Mmc1_C"/>
</dbReference>
<proteinExistence type="predicted"/>
<comment type="caution">
    <text evidence="3">The sequence shown here is derived from an EMBL/GenBank/DDBJ whole genome shotgun (WGS) entry which is preliminary data.</text>
</comment>
<keyword evidence="1" id="KW-0472">Membrane</keyword>
<evidence type="ECO:0000256" key="1">
    <source>
        <dbReference type="SAM" id="Phobius"/>
    </source>
</evidence>
<evidence type="ECO:0000259" key="2">
    <source>
        <dbReference type="Pfam" id="PF23868"/>
    </source>
</evidence>
<feature type="transmembrane region" description="Helical" evidence="1">
    <location>
        <begin position="547"/>
        <end position="570"/>
    </location>
</feature>
<dbReference type="EMBL" id="JAFIQS010000002">
    <property type="protein sequence ID" value="KAG5172992.1"/>
    <property type="molecule type" value="Genomic_DNA"/>
</dbReference>
<protein>
    <recommendedName>
        <fullName evidence="2">Mmc1 C-terminal domain-containing protein</fullName>
    </recommendedName>
</protein>
<dbReference type="AlphaFoldDB" id="A0A8H7Y5T5"/>
<organism evidence="3">
    <name type="scientific">Psilocybe cubensis</name>
    <name type="common">Psychedelic mushroom</name>
    <name type="synonym">Stropharia cubensis</name>
    <dbReference type="NCBI Taxonomy" id="181762"/>
    <lineage>
        <taxon>Eukaryota</taxon>
        <taxon>Fungi</taxon>
        <taxon>Dikarya</taxon>
        <taxon>Basidiomycota</taxon>
        <taxon>Agaricomycotina</taxon>
        <taxon>Agaricomycetes</taxon>
        <taxon>Agaricomycetidae</taxon>
        <taxon>Agaricales</taxon>
        <taxon>Agaricineae</taxon>
        <taxon>Strophariaceae</taxon>
        <taxon>Psilocybe</taxon>
    </lineage>
</organism>
<gene>
    <name evidence="3" type="ORF">JR316_002497</name>
</gene>
<dbReference type="PANTHER" id="PTHR38644">
    <property type="entry name" value="EXPRESSED PROTEIN"/>
    <property type="match status" value="1"/>
</dbReference>
<accession>A0A8H7Y5T5</accession>
<feature type="domain" description="Mmc1 C-terminal" evidence="2">
    <location>
        <begin position="433"/>
        <end position="617"/>
    </location>
</feature>
<keyword evidence="1" id="KW-1133">Transmembrane helix</keyword>
<evidence type="ECO:0000313" key="3">
    <source>
        <dbReference type="EMBL" id="KAG5172992.1"/>
    </source>
</evidence>
<keyword evidence="1" id="KW-0812">Transmembrane</keyword>
<feature type="transmembrane region" description="Helical" evidence="1">
    <location>
        <begin position="576"/>
        <end position="603"/>
    </location>
</feature>
<reference evidence="3" key="1">
    <citation type="submission" date="2021-02" db="EMBL/GenBank/DDBJ databases">
        <title>Psilocybe cubensis genome.</title>
        <authorList>
            <person name="Mckernan K.J."/>
            <person name="Crawford S."/>
            <person name="Trippe A."/>
            <person name="Kane L.T."/>
            <person name="Mclaughlin S."/>
        </authorList>
    </citation>
    <scope>NUCLEOTIDE SEQUENCE [LARGE SCALE GENOMIC DNA]</scope>
    <source>
        <strain evidence="3">MGC-MH-2018</strain>
    </source>
</reference>
<name>A0A8H7Y5T5_PSICU</name>
<dbReference type="Pfam" id="PF23868">
    <property type="entry name" value="Mmc1_C"/>
    <property type="match status" value="1"/>
</dbReference>
<dbReference type="PANTHER" id="PTHR38644:SF1">
    <property type="entry name" value="EXPRESSED PROTEIN"/>
    <property type="match status" value="1"/>
</dbReference>
<sequence length="687" mass="75956">MSPCPNYLTTRKVIAKSLASLSGSSASSYLSRGSVRLASSSTSAVSDSAKSEKDAQHAIPEPLTLLHKTRSLLPRIVGKGGPGFQQMAEVSHTLESVLSKAYDDLLAVTEQRSAKVVVCGLDHWSGAQNLVTAMLADPLSSEKTQLDALENRWLDPTLQKIQFSYQNGSCVSTPSLFNLSSGYLAQFPIPVEISELRSPSLPLTSSFSKVHETLRDILRSPTFLESDIRIIVCNPVTMPINAILEEHLPSKTILVLSSNFQKKELEAVVHQQMSRHNTHSLHPRTQSRDFHIISADPGRAIRAIRILQANPTSPSAIQKYSTDFVESQLSQVTKSLHDKLVPTKSMKTVQRKLGLERVQDVLHWFSVAILRTRNELDNAFLDQTSLKETLEEHRARIEVDIFQGRGQSDEKTPINIVSEAIKQAERDMRPVMDRLTWWQMIWRVDEISNIVATAVERTWCSNLEKKLILETGHLAALQNETSESALSLLSSHPTVATAVLKNTLLQIKRSPGYYLTPESLTQPISSRRNQIIEYPTMRLHITGQRAVLGMTGGIVGGAGIGWAGWLGWLLGSGEGMLGFIGIDAGTAMGVGMMSAVASIRWAVGRWEKSKSRWWQDLARVGEGLERDLKVKLQTTMERQVVILGETACDGMEKSIRAQEKELADVVARIEEIQAGVDEVLHGSQCKP</sequence>